<dbReference type="InterPro" id="IPR020040">
    <property type="entry name" value="Ribosomal_uL6_a/b-dom"/>
</dbReference>
<comment type="function">
    <text evidence="3 5">This protein binds to the 23S rRNA, and is important in its secondary structure. It is located near the subunit interface in the base of the L7/L12 stalk, and near the tRNA binding site of the peptidyltransferase center.</text>
</comment>
<sequence length="177" mass="18753">MSRVAKAPISVPSGVQVTVNGQVVSVKGSIAELKLNVNSLVMPVFEDGVLKVKPIVDTTNANAQAGTARALLANMVNGVSKGFERKLQLVGVGYKAAVQGDSINLALGFSHPVVHKLPAGVKAEMPTPTEIILKGADKQVIGQTAAEIRAYRPPEPYKGKGVRYSDERVVIKETKKK</sequence>
<dbReference type="InterPro" id="IPR019906">
    <property type="entry name" value="Ribosomal_uL6_bac-type"/>
</dbReference>
<keyword evidence="3 5" id="KW-0699">rRNA-binding</keyword>
<dbReference type="RefSeq" id="WP_257511192.1">
    <property type="nucleotide sequence ID" value="NZ_JANKHG010000014.1"/>
</dbReference>
<dbReference type="PRINTS" id="PR00059">
    <property type="entry name" value="RIBOSOMALL6"/>
</dbReference>
<dbReference type="PANTHER" id="PTHR11655">
    <property type="entry name" value="60S/50S RIBOSOMAL PROTEIN L6/L9"/>
    <property type="match status" value="1"/>
</dbReference>
<dbReference type="PANTHER" id="PTHR11655:SF14">
    <property type="entry name" value="LARGE RIBOSOMAL SUBUNIT PROTEIN UL6M"/>
    <property type="match status" value="1"/>
</dbReference>
<comment type="subunit">
    <text evidence="3">Part of the 50S ribosomal subunit.</text>
</comment>
<evidence type="ECO:0000256" key="3">
    <source>
        <dbReference type="HAMAP-Rule" id="MF_01365"/>
    </source>
</evidence>
<dbReference type="PIRSF" id="PIRSF002162">
    <property type="entry name" value="Ribosomal_L6"/>
    <property type="match status" value="1"/>
</dbReference>
<evidence type="ECO:0000256" key="2">
    <source>
        <dbReference type="ARBA" id="ARBA00023274"/>
    </source>
</evidence>
<keyword evidence="2 3" id="KW-0687">Ribonucleoprotein</keyword>
<evidence type="ECO:0000256" key="1">
    <source>
        <dbReference type="ARBA" id="ARBA00022980"/>
    </source>
</evidence>
<dbReference type="InterPro" id="IPR036789">
    <property type="entry name" value="Ribosomal_uL6-like_a/b-dom_sf"/>
</dbReference>
<gene>
    <name evidence="3 7" type="primary">rplF</name>
    <name evidence="7" type="ORF">NSP04_04845</name>
</gene>
<dbReference type="Gene3D" id="3.90.930.12">
    <property type="entry name" value="Ribosomal protein L6, alpha-beta domain"/>
    <property type="match status" value="2"/>
</dbReference>
<comment type="caution">
    <text evidence="7">The sequence shown here is derived from an EMBL/GenBank/DDBJ whole genome shotgun (WGS) entry which is preliminary data.</text>
</comment>
<keyword evidence="8" id="KW-1185">Reference proteome</keyword>
<dbReference type="PROSITE" id="PS00525">
    <property type="entry name" value="RIBOSOMAL_L6_1"/>
    <property type="match status" value="1"/>
</dbReference>
<comment type="similarity">
    <text evidence="3 4">Belongs to the universal ribosomal protein uL6 family.</text>
</comment>
<name>A0ABT1XFC1_9BURK</name>
<accession>A0ABT1XFC1</accession>
<feature type="domain" description="Large ribosomal subunit protein uL6 alpha-beta" evidence="6">
    <location>
        <begin position="11"/>
        <end position="82"/>
    </location>
</feature>
<feature type="domain" description="Large ribosomal subunit protein uL6 alpha-beta" evidence="6">
    <location>
        <begin position="90"/>
        <end position="164"/>
    </location>
</feature>
<proteinExistence type="inferred from homology"/>
<organism evidence="7 8">
    <name type="scientific">Limnobacter parvus</name>
    <dbReference type="NCBI Taxonomy" id="2939690"/>
    <lineage>
        <taxon>Bacteria</taxon>
        <taxon>Pseudomonadati</taxon>
        <taxon>Pseudomonadota</taxon>
        <taxon>Betaproteobacteria</taxon>
        <taxon>Burkholderiales</taxon>
        <taxon>Burkholderiaceae</taxon>
        <taxon>Limnobacter</taxon>
    </lineage>
</organism>
<dbReference type="SUPFAM" id="SSF56053">
    <property type="entry name" value="Ribosomal protein L6"/>
    <property type="match status" value="2"/>
</dbReference>
<dbReference type="GO" id="GO:0005840">
    <property type="term" value="C:ribosome"/>
    <property type="evidence" value="ECO:0007669"/>
    <property type="project" value="UniProtKB-KW"/>
</dbReference>
<dbReference type="NCBIfam" id="TIGR03654">
    <property type="entry name" value="L6_bact"/>
    <property type="match status" value="1"/>
</dbReference>
<evidence type="ECO:0000313" key="8">
    <source>
        <dbReference type="Proteomes" id="UP001165267"/>
    </source>
</evidence>
<evidence type="ECO:0000259" key="6">
    <source>
        <dbReference type="Pfam" id="PF00347"/>
    </source>
</evidence>
<evidence type="ECO:0000313" key="7">
    <source>
        <dbReference type="EMBL" id="MCR2745972.1"/>
    </source>
</evidence>
<reference evidence="7" key="1">
    <citation type="submission" date="2022-07" db="EMBL/GenBank/DDBJ databases">
        <authorList>
            <person name="Xamxidin M."/>
        </authorList>
    </citation>
    <scope>NUCLEOTIDE SEQUENCE</scope>
    <source>
        <strain evidence="7">YS8-69</strain>
    </source>
</reference>
<dbReference type="InterPro" id="IPR000702">
    <property type="entry name" value="Ribosomal_uL6-like"/>
</dbReference>
<dbReference type="EMBL" id="JANKHG010000014">
    <property type="protein sequence ID" value="MCR2745972.1"/>
    <property type="molecule type" value="Genomic_DNA"/>
</dbReference>
<dbReference type="HAMAP" id="MF_01365_B">
    <property type="entry name" value="Ribosomal_uL6_B"/>
    <property type="match status" value="1"/>
</dbReference>
<evidence type="ECO:0000256" key="4">
    <source>
        <dbReference type="RuleBase" id="RU003869"/>
    </source>
</evidence>
<evidence type="ECO:0000256" key="5">
    <source>
        <dbReference type="RuleBase" id="RU003870"/>
    </source>
</evidence>
<dbReference type="Proteomes" id="UP001165267">
    <property type="component" value="Unassembled WGS sequence"/>
</dbReference>
<keyword evidence="1 3" id="KW-0689">Ribosomal protein</keyword>
<dbReference type="InterPro" id="IPR002358">
    <property type="entry name" value="Ribosomal_uL6_CS"/>
</dbReference>
<dbReference type="Pfam" id="PF00347">
    <property type="entry name" value="Ribosomal_L6"/>
    <property type="match status" value="2"/>
</dbReference>
<keyword evidence="3 5" id="KW-0694">RNA-binding</keyword>
<protein>
    <recommendedName>
        <fullName evidence="3">Large ribosomal subunit protein uL6</fullName>
    </recommendedName>
</protein>